<reference evidence="15" key="1">
    <citation type="submission" date="2016-10" db="EMBL/GenBank/DDBJ databases">
        <authorList>
            <person name="Varghese N."/>
            <person name="Submissions S."/>
        </authorList>
    </citation>
    <scope>NUCLEOTIDE SEQUENCE [LARGE SCALE GENOMIC DNA]</scope>
    <source>
        <strain evidence="15">DSM 23664</strain>
    </source>
</reference>
<evidence type="ECO:0000256" key="1">
    <source>
        <dbReference type="ARBA" id="ARBA00004651"/>
    </source>
</evidence>
<feature type="domain" description="CBS" evidence="12">
    <location>
        <begin position="220"/>
        <end position="279"/>
    </location>
</feature>
<dbReference type="OrthoDB" id="9798188at2"/>
<dbReference type="Proteomes" id="UP000199612">
    <property type="component" value="Unassembled WGS sequence"/>
</dbReference>
<evidence type="ECO:0000259" key="13">
    <source>
        <dbReference type="PROSITE" id="PS51846"/>
    </source>
</evidence>
<dbReference type="EMBL" id="FOLT01000004">
    <property type="protein sequence ID" value="SFC22649.1"/>
    <property type="molecule type" value="Genomic_DNA"/>
</dbReference>
<feature type="transmembrane region" description="Helical" evidence="11">
    <location>
        <begin position="135"/>
        <end position="157"/>
    </location>
</feature>
<dbReference type="GO" id="GO:0050660">
    <property type="term" value="F:flavin adenine dinucleotide binding"/>
    <property type="evidence" value="ECO:0007669"/>
    <property type="project" value="InterPro"/>
</dbReference>
<keyword evidence="7 9" id="KW-0129">CBS domain</keyword>
<dbReference type="InterPro" id="IPR005170">
    <property type="entry name" value="Transptr-assoc_dom"/>
</dbReference>
<dbReference type="InterPro" id="IPR046342">
    <property type="entry name" value="CBS_dom_sf"/>
</dbReference>
<evidence type="ECO:0000256" key="5">
    <source>
        <dbReference type="ARBA" id="ARBA00022737"/>
    </source>
</evidence>
<protein>
    <submittedName>
        <fullName evidence="14">Putative hemolysin</fullName>
    </submittedName>
</protein>
<feature type="transmembrane region" description="Helical" evidence="11">
    <location>
        <begin position="93"/>
        <end position="115"/>
    </location>
</feature>
<dbReference type="FunFam" id="3.10.580.10:FF:000002">
    <property type="entry name" value="Magnesium/cobalt efflux protein CorC"/>
    <property type="match status" value="1"/>
</dbReference>
<dbReference type="InterPro" id="IPR051676">
    <property type="entry name" value="UPF0053_domain"/>
</dbReference>
<feature type="transmembrane region" description="Helical" evidence="11">
    <location>
        <begin position="56"/>
        <end position="81"/>
    </location>
</feature>
<evidence type="ECO:0000256" key="6">
    <source>
        <dbReference type="ARBA" id="ARBA00022989"/>
    </source>
</evidence>
<keyword evidence="3" id="KW-1003">Cell membrane</keyword>
<dbReference type="AlphaFoldDB" id="A0A1I1HER7"/>
<dbReference type="SUPFAM" id="SSF54631">
    <property type="entry name" value="CBS-domain pair"/>
    <property type="match status" value="1"/>
</dbReference>
<keyword evidence="15" id="KW-1185">Reference proteome</keyword>
<feature type="domain" description="CBS" evidence="12">
    <location>
        <begin position="286"/>
        <end position="342"/>
    </location>
</feature>
<keyword evidence="8 10" id="KW-0472">Membrane</keyword>
<evidence type="ECO:0000313" key="15">
    <source>
        <dbReference type="Proteomes" id="UP000199612"/>
    </source>
</evidence>
<name>A0A1I1HER7_9LACT</name>
<organism evidence="14 15">
    <name type="scientific">Alkalibacterium subtropicum</name>
    <dbReference type="NCBI Taxonomy" id="753702"/>
    <lineage>
        <taxon>Bacteria</taxon>
        <taxon>Bacillati</taxon>
        <taxon>Bacillota</taxon>
        <taxon>Bacilli</taxon>
        <taxon>Lactobacillales</taxon>
        <taxon>Carnobacteriaceae</taxon>
        <taxon>Alkalibacterium</taxon>
    </lineage>
</organism>
<evidence type="ECO:0000256" key="11">
    <source>
        <dbReference type="SAM" id="Phobius"/>
    </source>
</evidence>
<accession>A0A1I1HER7</accession>
<dbReference type="PROSITE" id="PS51371">
    <property type="entry name" value="CBS"/>
    <property type="match status" value="2"/>
</dbReference>
<evidence type="ECO:0000256" key="2">
    <source>
        <dbReference type="ARBA" id="ARBA00006337"/>
    </source>
</evidence>
<evidence type="ECO:0000256" key="7">
    <source>
        <dbReference type="ARBA" id="ARBA00023122"/>
    </source>
</evidence>
<dbReference type="InterPro" id="IPR016169">
    <property type="entry name" value="FAD-bd_PCMH_sub2"/>
</dbReference>
<sequence length="449" mass="50199">MAIAIITLIILILLNGFFAASELAFVNLNDNKVKRMADNGDKKAQKLYDLISRPSLFLSTIQIGITLAGFLSSAFAADFFADPMAQALYDLGVPMSLSALNSISVVVITVVLSYFTLVFGELVPKQLAMQKAEAIANIAVGPVSLLAKVSAPIVKFLSFSIKIIFKLFGADPNAENEEATEEDIRMLVDLGRERGTIHPVERVMIENIFEFNDTTASNILTHRTDMIGLSADSDLNTVLETVNKYQYTRFPVYENNIDNIIGVLHVKDLFMYMKKDNGSTFILKEAMRAPHFVQDSQTIDKLFAKMRQENTHLAIVLDEFGGTQGMITIEDVIEEIVGEITSESMEPNIYDEEITKLSPKQYRVIGTYRLRDLEHTLNVSFPTDEFDTVRGFLINELGHVPAKDDHAVVEFKHLTFEIEGMDENRIETVLITVNEQMDDNSKETSGQTT</sequence>
<keyword evidence="5" id="KW-0677">Repeat</keyword>
<gene>
    <name evidence="14" type="ORF">SAMN04488102_10446</name>
</gene>
<feature type="domain" description="CNNM transmembrane" evidence="13">
    <location>
        <begin position="1"/>
        <end position="201"/>
    </location>
</feature>
<dbReference type="RefSeq" id="WP_091529279.1">
    <property type="nucleotide sequence ID" value="NZ_FOLT01000004.1"/>
</dbReference>
<keyword evidence="6 10" id="KW-1133">Transmembrane helix</keyword>
<dbReference type="SMART" id="SM01091">
    <property type="entry name" value="CorC_HlyC"/>
    <property type="match status" value="1"/>
</dbReference>
<evidence type="ECO:0000313" key="14">
    <source>
        <dbReference type="EMBL" id="SFC22649.1"/>
    </source>
</evidence>
<comment type="subcellular location">
    <subcellularLocation>
        <location evidence="1">Cell membrane</location>
        <topology evidence="1">Multi-pass membrane protein</topology>
    </subcellularLocation>
</comment>
<evidence type="ECO:0000256" key="4">
    <source>
        <dbReference type="ARBA" id="ARBA00022692"/>
    </source>
</evidence>
<dbReference type="InterPro" id="IPR000644">
    <property type="entry name" value="CBS_dom"/>
</dbReference>
<dbReference type="STRING" id="753702.SAMN04488102_10446"/>
<dbReference type="GO" id="GO:0005886">
    <property type="term" value="C:plasma membrane"/>
    <property type="evidence" value="ECO:0007669"/>
    <property type="project" value="UniProtKB-SubCell"/>
</dbReference>
<dbReference type="PANTHER" id="PTHR43099:SF2">
    <property type="entry name" value="UPF0053 PROTEIN YRKA"/>
    <property type="match status" value="1"/>
</dbReference>
<dbReference type="Gene3D" id="3.30.465.10">
    <property type="match status" value="1"/>
</dbReference>
<dbReference type="PROSITE" id="PS51846">
    <property type="entry name" value="CNNM"/>
    <property type="match status" value="1"/>
</dbReference>
<proteinExistence type="inferred from homology"/>
<dbReference type="InterPro" id="IPR002550">
    <property type="entry name" value="CNNM"/>
</dbReference>
<dbReference type="PANTHER" id="PTHR43099">
    <property type="entry name" value="UPF0053 PROTEIN YRKA"/>
    <property type="match status" value="1"/>
</dbReference>
<dbReference type="InterPro" id="IPR036318">
    <property type="entry name" value="FAD-bd_PCMH-like_sf"/>
</dbReference>
<dbReference type="Pfam" id="PF03471">
    <property type="entry name" value="CorC_HlyC"/>
    <property type="match status" value="1"/>
</dbReference>
<dbReference type="SUPFAM" id="SSF56176">
    <property type="entry name" value="FAD-binding/transporter-associated domain-like"/>
    <property type="match status" value="1"/>
</dbReference>
<evidence type="ECO:0000259" key="12">
    <source>
        <dbReference type="PROSITE" id="PS51371"/>
    </source>
</evidence>
<evidence type="ECO:0000256" key="3">
    <source>
        <dbReference type="ARBA" id="ARBA00022475"/>
    </source>
</evidence>
<dbReference type="Pfam" id="PF01595">
    <property type="entry name" value="CNNM"/>
    <property type="match status" value="1"/>
</dbReference>
<evidence type="ECO:0000256" key="8">
    <source>
        <dbReference type="ARBA" id="ARBA00023136"/>
    </source>
</evidence>
<comment type="similarity">
    <text evidence="2">Belongs to the UPF0053 family.</text>
</comment>
<dbReference type="CDD" id="cd04590">
    <property type="entry name" value="CBS_pair_CorC_HlyC_assoc"/>
    <property type="match status" value="1"/>
</dbReference>
<evidence type="ECO:0000256" key="10">
    <source>
        <dbReference type="PROSITE-ProRule" id="PRU01193"/>
    </source>
</evidence>
<evidence type="ECO:0000256" key="9">
    <source>
        <dbReference type="PROSITE-ProRule" id="PRU00703"/>
    </source>
</evidence>
<dbReference type="InterPro" id="IPR044751">
    <property type="entry name" value="Ion_transp-like_CBS"/>
</dbReference>
<keyword evidence="4 10" id="KW-0812">Transmembrane</keyword>
<dbReference type="Gene3D" id="3.10.580.10">
    <property type="entry name" value="CBS-domain"/>
    <property type="match status" value="1"/>
</dbReference>
<dbReference type="Pfam" id="PF00571">
    <property type="entry name" value="CBS"/>
    <property type="match status" value="2"/>
</dbReference>